<proteinExistence type="predicted"/>
<evidence type="ECO:0000313" key="2">
    <source>
        <dbReference type="Proteomes" id="UP000198525"/>
    </source>
</evidence>
<dbReference type="STRING" id="376427.SAMN04487954_101402"/>
<sequence>MEVQCECGKFRAKLKAFPNNTPGRLVCYCDDCQSYLRYIKREDLLDVNGGTEVVPAYPADVEIISGLEHLKCTRLAPNGLFRFSTSCCNTPVANTRPTTPWIGLLSCVYTARGSNRLDQVLGPVRSRIMGRYAKGTPPAGTPAKFNMKAFVTVLPFILKGKLLKKAKPSPFFAENGVTPIVPPYVLSEAERQAGQYTVDR</sequence>
<dbReference type="Proteomes" id="UP000198525">
    <property type="component" value="Unassembled WGS sequence"/>
</dbReference>
<dbReference type="AlphaFoldDB" id="A0A1G8NQP0"/>
<dbReference type="EMBL" id="FNES01000001">
    <property type="protein sequence ID" value="SDI82482.1"/>
    <property type="molecule type" value="Genomic_DNA"/>
</dbReference>
<evidence type="ECO:0000313" key="1">
    <source>
        <dbReference type="EMBL" id="SDI82482.1"/>
    </source>
</evidence>
<dbReference type="Pfam" id="PF19648">
    <property type="entry name" value="DUF6151"/>
    <property type="match status" value="1"/>
</dbReference>
<name>A0A1G8NQP0_9GAMM</name>
<evidence type="ECO:0008006" key="3">
    <source>
        <dbReference type="Google" id="ProtNLM"/>
    </source>
</evidence>
<keyword evidence="2" id="KW-1185">Reference proteome</keyword>
<gene>
    <name evidence="1" type="ORF">SAMN04487954_101402</name>
</gene>
<dbReference type="InterPro" id="IPR046149">
    <property type="entry name" value="DUF6151"/>
</dbReference>
<reference evidence="1 2" key="1">
    <citation type="submission" date="2016-10" db="EMBL/GenBank/DDBJ databases">
        <authorList>
            <person name="de Groot N.N."/>
        </authorList>
    </citation>
    <scope>NUCLEOTIDE SEQUENCE [LARGE SCALE GENOMIC DNA]</scope>
    <source>
        <strain evidence="1 2">CGMCC 1.6133</strain>
    </source>
</reference>
<dbReference type="RefSeq" id="WP_176761429.1">
    <property type="nucleotide sequence ID" value="NZ_FNES01000001.1"/>
</dbReference>
<organism evidence="1 2">
    <name type="scientific">Billgrantia gudaonensis</name>
    <dbReference type="NCBI Taxonomy" id="376427"/>
    <lineage>
        <taxon>Bacteria</taxon>
        <taxon>Pseudomonadati</taxon>
        <taxon>Pseudomonadota</taxon>
        <taxon>Gammaproteobacteria</taxon>
        <taxon>Oceanospirillales</taxon>
        <taxon>Halomonadaceae</taxon>
        <taxon>Billgrantia</taxon>
    </lineage>
</organism>
<accession>A0A1G8NQP0</accession>
<protein>
    <recommendedName>
        <fullName evidence="3">CENP-V/GFA domain-containing protein</fullName>
    </recommendedName>
</protein>